<evidence type="ECO:0000313" key="2">
    <source>
        <dbReference type="EMBL" id="NEN22223.1"/>
    </source>
</evidence>
<protein>
    <submittedName>
        <fullName evidence="2">DUF1801 domain-containing protein</fullName>
    </submittedName>
</protein>
<accession>A0A7K3WKQ1</accession>
<evidence type="ECO:0000259" key="1">
    <source>
        <dbReference type="Pfam" id="PF08818"/>
    </source>
</evidence>
<dbReference type="EMBL" id="JAAGVY010000002">
    <property type="protein sequence ID" value="NEN22223.1"/>
    <property type="molecule type" value="Genomic_DNA"/>
</dbReference>
<sequence length="119" mass="14269">MKELDNFYLNQQEPLRSCYLALRQIILDCDAHITPEWKFRLPFFYYKGKMLCYLWKDKNTNEPYIGFMDGMKMVHPALEQGDRSRVRIFRINPDKDIDKKEISDLIKSAISVNPNYLKK</sequence>
<keyword evidence="3" id="KW-1185">Reference proteome</keyword>
<evidence type="ECO:0000313" key="3">
    <source>
        <dbReference type="Proteomes" id="UP000486602"/>
    </source>
</evidence>
<dbReference type="Proteomes" id="UP000486602">
    <property type="component" value="Unassembled WGS sequence"/>
</dbReference>
<gene>
    <name evidence="2" type="ORF">G3O08_01730</name>
</gene>
<dbReference type="InterPro" id="IPR014922">
    <property type="entry name" value="YdhG-like"/>
</dbReference>
<name>A0A7K3WKQ1_9FLAO</name>
<dbReference type="AlphaFoldDB" id="A0A7K3WKQ1"/>
<feature type="domain" description="YdhG-like" evidence="1">
    <location>
        <begin position="16"/>
        <end position="110"/>
    </location>
</feature>
<dbReference type="SUPFAM" id="SSF159888">
    <property type="entry name" value="YdhG-like"/>
    <property type="match status" value="1"/>
</dbReference>
<reference evidence="2 3" key="1">
    <citation type="submission" date="2020-02" db="EMBL/GenBank/DDBJ databases">
        <title>Out from the shadows clarifying the taxonomy of the family Cryomorphaceae and related taxa by utilizing the GTDB taxonomic framework.</title>
        <authorList>
            <person name="Bowman J.P."/>
        </authorList>
    </citation>
    <scope>NUCLEOTIDE SEQUENCE [LARGE SCALE GENOMIC DNA]</scope>
    <source>
        <strain evidence="2 3">QSSC 1-22</strain>
    </source>
</reference>
<dbReference type="RefSeq" id="WP_163282946.1">
    <property type="nucleotide sequence ID" value="NZ_JAAGVY010000002.1"/>
</dbReference>
<proteinExistence type="predicted"/>
<dbReference type="Gene3D" id="3.90.1150.200">
    <property type="match status" value="1"/>
</dbReference>
<organism evidence="2 3">
    <name type="scientific">Cryomorpha ignava</name>
    <dbReference type="NCBI Taxonomy" id="101383"/>
    <lineage>
        <taxon>Bacteria</taxon>
        <taxon>Pseudomonadati</taxon>
        <taxon>Bacteroidota</taxon>
        <taxon>Flavobacteriia</taxon>
        <taxon>Flavobacteriales</taxon>
        <taxon>Cryomorphaceae</taxon>
        <taxon>Cryomorpha</taxon>
    </lineage>
</organism>
<dbReference type="Pfam" id="PF08818">
    <property type="entry name" value="DUF1801"/>
    <property type="match status" value="1"/>
</dbReference>
<comment type="caution">
    <text evidence="2">The sequence shown here is derived from an EMBL/GenBank/DDBJ whole genome shotgun (WGS) entry which is preliminary data.</text>
</comment>